<organism evidence="1 2">
    <name type="scientific">Psychroflexus lacisalsi</name>
    <dbReference type="NCBI Taxonomy" id="503928"/>
    <lineage>
        <taxon>Bacteria</taxon>
        <taxon>Pseudomonadati</taxon>
        <taxon>Bacteroidota</taxon>
        <taxon>Flavobacteriia</taxon>
        <taxon>Flavobacteriales</taxon>
        <taxon>Flavobacteriaceae</taxon>
        <taxon>Psychroflexus</taxon>
    </lineage>
</organism>
<dbReference type="Pfam" id="PF13715">
    <property type="entry name" value="CarbopepD_reg_2"/>
    <property type="match status" value="1"/>
</dbReference>
<name>A0ABN1K8L0_9FLAO</name>
<sequence length="468" mass="54584">MVEASNQKGIPFVTVQLGDNYGVISNAEGYFVLQRKTTSDETPILISSMGFESVEILLKDFEENQIISLKPATYELDEVLLFDKQLTAEEILEKFKANAKENHQLSNAKVQVFLRSNDDYKAETFEIDIKKASYLSRSERKEMNANMEALGNKITSKSSKSYRERLLNIYAFEDTLANEYQKALNLINRETTFDTEDIQEQVFFGLMKSLKSPYSFKVKTGIIPIDKDVSLNELIEDIEKDKLKLPDTVYHSNSWRSENYTNKATRFNKDFLTSTKHYNYELMGVTRVYGEPCYHIKFSPNPWRWKGKYVGNLYINTRDFGMVSYNYDLDEGEKAMNVNLKFVLGIKINSFVDSGFLIFTRNSENTYYPRYIKQTDGSYAYISRSLSFKENNPDRSQRKQLKLAFELEYNLMETAEYVGIEYQSISPDLLNSLSFDKYILIDEVEKYDTNYWKDYNIIEATEAIKTYK</sequence>
<evidence type="ECO:0000313" key="2">
    <source>
        <dbReference type="Proteomes" id="UP001500185"/>
    </source>
</evidence>
<evidence type="ECO:0008006" key="3">
    <source>
        <dbReference type="Google" id="ProtNLM"/>
    </source>
</evidence>
<keyword evidence="2" id="KW-1185">Reference proteome</keyword>
<reference evidence="2" key="1">
    <citation type="journal article" date="2019" name="Int. J. Syst. Evol. Microbiol.">
        <title>The Global Catalogue of Microorganisms (GCM) 10K type strain sequencing project: providing services to taxonomists for standard genome sequencing and annotation.</title>
        <authorList>
            <consortium name="The Broad Institute Genomics Platform"/>
            <consortium name="The Broad Institute Genome Sequencing Center for Infectious Disease"/>
            <person name="Wu L."/>
            <person name="Ma J."/>
        </authorList>
    </citation>
    <scope>NUCLEOTIDE SEQUENCE [LARGE SCALE GENOMIC DNA]</scope>
    <source>
        <strain evidence="2">JCM 16231</strain>
    </source>
</reference>
<protein>
    <recommendedName>
        <fullName evidence="3">CarboxypepD_reg-like domain-containing protein</fullName>
    </recommendedName>
</protein>
<comment type="caution">
    <text evidence="1">The sequence shown here is derived from an EMBL/GenBank/DDBJ whole genome shotgun (WGS) entry which is preliminary data.</text>
</comment>
<accession>A0ABN1K8L0</accession>
<dbReference type="EMBL" id="BAAAGG010000005">
    <property type="protein sequence ID" value="GAA0757624.1"/>
    <property type="molecule type" value="Genomic_DNA"/>
</dbReference>
<gene>
    <name evidence="1" type="ORF">GCM10009433_14050</name>
</gene>
<dbReference type="Proteomes" id="UP001500185">
    <property type="component" value="Unassembled WGS sequence"/>
</dbReference>
<proteinExistence type="predicted"/>
<evidence type="ECO:0000313" key="1">
    <source>
        <dbReference type="EMBL" id="GAA0757624.1"/>
    </source>
</evidence>